<evidence type="ECO:0000313" key="2">
    <source>
        <dbReference type="Proteomes" id="UP000587070"/>
    </source>
</evidence>
<evidence type="ECO:0000313" key="1">
    <source>
        <dbReference type="EMBL" id="MBB4248726.1"/>
    </source>
</evidence>
<dbReference type="OrthoDB" id="9802053at2"/>
<keyword evidence="2" id="KW-1185">Reference proteome</keyword>
<accession>A0A840GA52</accession>
<organism evidence="1 2">
    <name type="scientific">Rhodocyclus tenuis</name>
    <name type="common">Rhodospirillum tenue</name>
    <dbReference type="NCBI Taxonomy" id="1066"/>
    <lineage>
        <taxon>Bacteria</taxon>
        <taxon>Pseudomonadati</taxon>
        <taxon>Pseudomonadota</taxon>
        <taxon>Betaproteobacteria</taxon>
        <taxon>Rhodocyclales</taxon>
        <taxon>Rhodocyclaceae</taxon>
        <taxon>Rhodocyclus</taxon>
    </lineage>
</organism>
<reference evidence="1 2" key="1">
    <citation type="submission" date="2020-08" db="EMBL/GenBank/DDBJ databases">
        <title>Genome sequencing of Purple Non-Sulfur Bacteria from various extreme environments.</title>
        <authorList>
            <person name="Mayer M."/>
        </authorList>
    </citation>
    <scope>NUCLEOTIDE SEQUENCE [LARGE SCALE GENOMIC DNA]</scope>
    <source>
        <strain evidence="1 2">2761</strain>
    </source>
</reference>
<sequence>MSSALSPELRQLWLDGISAGSIVPCVGPGVLADVVSTRDGRRIPATSDELIIALNGGKPMSPKLMFEFSRAAMNIELKRGRNAIKRFLDTTYASDEWSRAATHDWLRALHPAYVIDINRDMQLLDSYAGIPHQVVLGCARLGGSAFRYLLYRNDGSGYVRIEPELGDPALPTLFKPLGAPLPGGVVKPDGTRIAESSYIASDADHVDFITELMGGFAVPAFLKRRREGLRYLLIGLRLQRDTERMVLAELFHGAASEPAGWALLPDASANERRFCTRLGLQIIDADFNELIGATTGVAENRQLA</sequence>
<evidence type="ECO:0008006" key="3">
    <source>
        <dbReference type="Google" id="ProtNLM"/>
    </source>
</evidence>
<gene>
    <name evidence="1" type="ORF">GGD90_003126</name>
</gene>
<proteinExistence type="predicted"/>
<dbReference type="EMBL" id="JACIGE010000013">
    <property type="protein sequence ID" value="MBB4248726.1"/>
    <property type="molecule type" value="Genomic_DNA"/>
</dbReference>
<dbReference type="RefSeq" id="WP_153117595.1">
    <property type="nucleotide sequence ID" value="NZ_JACIGE010000013.1"/>
</dbReference>
<dbReference type="AlphaFoldDB" id="A0A840GA52"/>
<name>A0A840GA52_RHOTE</name>
<dbReference type="Proteomes" id="UP000587070">
    <property type="component" value="Unassembled WGS sequence"/>
</dbReference>
<comment type="caution">
    <text evidence="1">The sequence shown here is derived from an EMBL/GenBank/DDBJ whole genome shotgun (WGS) entry which is preliminary data.</text>
</comment>
<protein>
    <recommendedName>
        <fullName evidence="3">SIR2 family protein</fullName>
    </recommendedName>
</protein>